<gene>
    <name evidence="3" type="ORF">HK107_06950</name>
</gene>
<protein>
    <recommendedName>
        <fullName evidence="2">Bacterial Pleckstrin homology domain-containing protein</fullName>
    </recommendedName>
</protein>
<dbReference type="EMBL" id="JABFCX010000002">
    <property type="protein sequence ID" value="NNU16057.1"/>
    <property type="molecule type" value="Genomic_DNA"/>
</dbReference>
<name>A0A7Y3W589_9PROT</name>
<evidence type="ECO:0000256" key="1">
    <source>
        <dbReference type="SAM" id="Phobius"/>
    </source>
</evidence>
<organism evidence="3 4">
    <name type="scientific">Parvularcula mediterranea</name>
    <dbReference type="NCBI Taxonomy" id="2732508"/>
    <lineage>
        <taxon>Bacteria</taxon>
        <taxon>Pseudomonadati</taxon>
        <taxon>Pseudomonadota</taxon>
        <taxon>Alphaproteobacteria</taxon>
        <taxon>Parvularculales</taxon>
        <taxon>Parvularculaceae</taxon>
        <taxon>Parvularcula</taxon>
    </lineage>
</organism>
<feature type="transmembrane region" description="Helical" evidence="1">
    <location>
        <begin position="45"/>
        <end position="62"/>
    </location>
</feature>
<dbReference type="AlphaFoldDB" id="A0A7Y3W589"/>
<evidence type="ECO:0000313" key="3">
    <source>
        <dbReference type="EMBL" id="NNU16057.1"/>
    </source>
</evidence>
<dbReference type="RefSeq" id="WP_173197981.1">
    <property type="nucleotide sequence ID" value="NZ_JABFCX010000002.1"/>
</dbReference>
<dbReference type="Pfam" id="PF10882">
    <property type="entry name" value="bPH_5"/>
    <property type="match status" value="1"/>
</dbReference>
<accession>A0A7Y3W589</accession>
<dbReference type="InterPro" id="IPR027783">
    <property type="entry name" value="Bacterial_PH-related"/>
</dbReference>
<keyword evidence="4" id="KW-1185">Reference proteome</keyword>
<reference evidence="3 4" key="1">
    <citation type="submission" date="2020-05" db="EMBL/GenBank/DDBJ databases">
        <title>Parvularcula mediterraneae sp. nov., isolated from polypropylene straw from shallow seawater of the seashore of Laganas in Zakynthos island, Greece.</title>
        <authorList>
            <person name="Szabo I."/>
            <person name="Al-Omari J."/>
            <person name="Rado J."/>
            <person name="Szerdahelyi G.S."/>
        </authorList>
    </citation>
    <scope>NUCLEOTIDE SEQUENCE [LARGE SCALE GENOMIC DNA]</scope>
    <source>
        <strain evidence="3 4">ZS-1/3</strain>
    </source>
</reference>
<keyword evidence="1" id="KW-1133">Transmembrane helix</keyword>
<comment type="caution">
    <text evidence="3">The sequence shown here is derived from an EMBL/GenBank/DDBJ whole genome shotgun (WGS) entry which is preliminary data.</text>
</comment>
<evidence type="ECO:0000259" key="2">
    <source>
        <dbReference type="Pfam" id="PF10882"/>
    </source>
</evidence>
<feature type="domain" description="Bacterial Pleckstrin homology" evidence="2">
    <location>
        <begin position="67"/>
        <end position="162"/>
    </location>
</feature>
<keyword evidence="1" id="KW-0472">Membrane</keyword>
<keyword evidence="1" id="KW-0812">Transmembrane</keyword>
<evidence type="ECO:0000313" key="4">
    <source>
        <dbReference type="Proteomes" id="UP000536835"/>
    </source>
</evidence>
<dbReference type="Proteomes" id="UP000536835">
    <property type="component" value="Unassembled WGS sequence"/>
</dbReference>
<feature type="transmembrane region" description="Helical" evidence="1">
    <location>
        <begin position="12"/>
        <end position="33"/>
    </location>
</feature>
<proteinExistence type="predicted"/>
<sequence length="174" mass="18402">MRFEAASLDTSSRILTPLTVLIALFLLVFPTFVGGSGDLPERVTQALGLVILLISLAAWGAIPKAFEVGEEGLLLETPLGGSRLAWDGIVSARTIERRELPLIRVMGSGGVFGHWGLFRAAGQIVMVRATRRHPAVLIERQSGRPLLVSPKDAEGLAAAITAKAGRASSVEVPA</sequence>